<evidence type="ECO:0000313" key="2">
    <source>
        <dbReference type="EMBL" id="QEN05416.1"/>
    </source>
</evidence>
<feature type="chain" id="PRO_5023090048" description="DUF1302 family protein" evidence="1">
    <location>
        <begin position="20"/>
        <end position="508"/>
    </location>
</feature>
<reference evidence="2 3" key="2">
    <citation type="submission" date="2019-09" db="EMBL/GenBank/DDBJ databases">
        <title>Complete Genome Sequence and Methylome Analysis of free living Spirochaetas.</title>
        <authorList>
            <person name="Leshcheva N."/>
            <person name="Mikheeva N."/>
        </authorList>
    </citation>
    <scope>NUCLEOTIDE SEQUENCE [LARGE SCALE GENOMIC DNA]</scope>
    <source>
        <strain evidence="2 3">P</strain>
    </source>
</reference>
<accession>A0A5C1QFP3</accession>
<evidence type="ECO:0008006" key="4">
    <source>
        <dbReference type="Google" id="ProtNLM"/>
    </source>
</evidence>
<dbReference type="AlphaFoldDB" id="A0A5C1QFP3"/>
<name>A0A5C1QFP3_9SPIO</name>
<reference evidence="2 3" key="1">
    <citation type="submission" date="2019-02" db="EMBL/GenBank/DDBJ databases">
        <authorList>
            <person name="Fomenkov A."/>
            <person name="Dubinina G."/>
            <person name="Grabovich M."/>
            <person name="Vincze T."/>
            <person name="Roberts R.J."/>
        </authorList>
    </citation>
    <scope>NUCLEOTIDE SEQUENCE [LARGE SCALE GENOMIC DNA]</scope>
    <source>
        <strain evidence="2 3">P</strain>
    </source>
</reference>
<sequence length="508" mass="56090">MMKKILTILLLTSSFFLFSQEDDFFSDDVDFEDMNFDDMFGEEGDDTFLEVVEDQSDEVAAPSSELLTTNGVEFGGTFSSSISAGVTYSDFPGVSDIFKDYDDTFTPSLSATLYFNARPTEDTRFFGKVSTDIPFYKSAKVLLANEDYVPGAVYVAEDPTKTNYREGTPATVSIPEIKIEELFTDFNYKNRVFFRVGKQNAKWGVGYFFSPADFLSLESIDPENPTADREGPIAIKVSAPFGLNNLYTYITVPNSVFETGDASVTDLIIAPMFQVLLGDTEVSSGIYYQKDSAPRAMLSATYGTNTNYGQFSFFGEAVGLYGSDKTFIKEDYTTVTYDDKLFFNGTAGFMWSKEIANNNFSLVGQYYYNGEGYEKNSNIIKNVMAPISGVTPDVPVTYSGSYTTLLTDFLAGDSDLTFSDVANRSRHYLGASFGISNLFDNEDLSLSAYTMMNLADISGFVKSSISYTFFDGLSASLGTTINFSDRGDEYFGDKFAIDLTFNLGGGSF</sequence>
<dbReference type="Proteomes" id="UP000323824">
    <property type="component" value="Chromosome"/>
</dbReference>
<evidence type="ECO:0000313" key="3">
    <source>
        <dbReference type="Proteomes" id="UP000323824"/>
    </source>
</evidence>
<organism evidence="2 3">
    <name type="scientific">Thiospirochaeta perfilievii</name>
    <dbReference type="NCBI Taxonomy" id="252967"/>
    <lineage>
        <taxon>Bacteria</taxon>
        <taxon>Pseudomonadati</taxon>
        <taxon>Spirochaetota</taxon>
        <taxon>Spirochaetia</taxon>
        <taxon>Spirochaetales</taxon>
        <taxon>Spirochaetaceae</taxon>
        <taxon>Thiospirochaeta</taxon>
    </lineage>
</organism>
<keyword evidence="1" id="KW-0732">Signal</keyword>
<feature type="signal peptide" evidence="1">
    <location>
        <begin position="1"/>
        <end position="19"/>
    </location>
</feature>
<proteinExistence type="predicted"/>
<dbReference type="EMBL" id="CP035807">
    <property type="protein sequence ID" value="QEN05416.1"/>
    <property type="molecule type" value="Genomic_DNA"/>
</dbReference>
<dbReference type="KEGG" id="sper:EW093_12065"/>
<protein>
    <recommendedName>
        <fullName evidence="4">DUF1302 family protein</fullName>
    </recommendedName>
</protein>
<gene>
    <name evidence="2" type="ORF">EW093_12065</name>
</gene>
<keyword evidence="3" id="KW-1185">Reference proteome</keyword>
<evidence type="ECO:0000256" key="1">
    <source>
        <dbReference type="SAM" id="SignalP"/>
    </source>
</evidence>
<dbReference type="OrthoDB" id="354691at2"/>